<dbReference type="Proteomes" id="UP000735302">
    <property type="component" value="Unassembled WGS sequence"/>
</dbReference>
<reference evidence="1 2" key="1">
    <citation type="journal article" date="2021" name="Elife">
        <title>Chloroplast acquisition without the gene transfer in kleptoplastic sea slugs, Plakobranchus ocellatus.</title>
        <authorList>
            <person name="Maeda T."/>
            <person name="Takahashi S."/>
            <person name="Yoshida T."/>
            <person name="Shimamura S."/>
            <person name="Takaki Y."/>
            <person name="Nagai Y."/>
            <person name="Toyoda A."/>
            <person name="Suzuki Y."/>
            <person name="Arimoto A."/>
            <person name="Ishii H."/>
            <person name="Satoh N."/>
            <person name="Nishiyama T."/>
            <person name="Hasebe M."/>
            <person name="Maruyama T."/>
            <person name="Minagawa J."/>
            <person name="Obokata J."/>
            <person name="Shigenobu S."/>
        </authorList>
    </citation>
    <scope>NUCLEOTIDE SEQUENCE [LARGE SCALE GENOMIC DNA]</scope>
</reference>
<dbReference type="AlphaFoldDB" id="A0AAV3Y7N5"/>
<evidence type="ECO:0000313" key="1">
    <source>
        <dbReference type="EMBL" id="GFN78202.1"/>
    </source>
</evidence>
<dbReference type="EMBL" id="BLXT01000588">
    <property type="protein sequence ID" value="GFN78202.1"/>
    <property type="molecule type" value="Genomic_DNA"/>
</dbReference>
<proteinExistence type="predicted"/>
<accession>A0AAV3Y7N5</accession>
<sequence length="112" mass="12792">MPKFMREYEPIFGTENFLAIHPKCEWQGQHTPVELLLETVKEEFGPEGSRCFHTAFLEGQQGASRSSCRPKIAQKRRALTSSRTFEVDFTVIELDNTPRKGKRGEEPVPKAP</sequence>
<protein>
    <submittedName>
        <fullName evidence="1">Uncharacterized protein</fullName>
    </submittedName>
</protein>
<evidence type="ECO:0000313" key="2">
    <source>
        <dbReference type="Proteomes" id="UP000735302"/>
    </source>
</evidence>
<gene>
    <name evidence="1" type="ORF">PoB_000470800</name>
</gene>
<comment type="caution">
    <text evidence="1">The sequence shown here is derived from an EMBL/GenBank/DDBJ whole genome shotgun (WGS) entry which is preliminary data.</text>
</comment>
<name>A0AAV3Y7N5_9GAST</name>
<organism evidence="1 2">
    <name type="scientific">Plakobranchus ocellatus</name>
    <dbReference type="NCBI Taxonomy" id="259542"/>
    <lineage>
        <taxon>Eukaryota</taxon>
        <taxon>Metazoa</taxon>
        <taxon>Spiralia</taxon>
        <taxon>Lophotrochozoa</taxon>
        <taxon>Mollusca</taxon>
        <taxon>Gastropoda</taxon>
        <taxon>Heterobranchia</taxon>
        <taxon>Euthyneura</taxon>
        <taxon>Panpulmonata</taxon>
        <taxon>Sacoglossa</taxon>
        <taxon>Placobranchoidea</taxon>
        <taxon>Plakobranchidae</taxon>
        <taxon>Plakobranchus</taxon>
    </lineage>
</organism>
<keyword evidence="2" id="KW-1185">Reference proteome</keyword>